<protein>
    <submittedName>
        <fullName evidence="1">RNA-binding protein Musashi-like 2</fullName>
    </submittedName>
</protein>
<feature type="non-terminal residue" evidence="1">
    <location>
        <position position="1"/>
    </location>
</feature>
<keyword evidence="2" id="KW-1185">Reference proteome</keyword>
<organism evidence="1 2">
    <name type="scientific">Ophiophagus hannah</name>
    <name type="common">King cobra</name>
    <name type="synonym">Naja hannah</name>
    <dbReference type="NCBI Taxonomy" id="8665"/>
    <lineage>
        <taxon>Eukaryota</taxon>
        <taxon>Metazoa</taxon>
        <taxon>Chordata</taxon>
        <taxon>Craniata</taxon>
        <taxon>Vertebrata</taxon>
        <taxon>Euteleostomi</taxon>
        <taxon>Lepidosauria</taxon>
        <taxon>Squamata</taxon>
        <taxon>Bifurcata</taxon>
        <taxon>Unidentata</taxon>
        <taxon>Episquamata</taxon>
        <taxon>Toxicofera</taxon>
        <taxon>Serpentes</taxon>
        <taxon>Colubroidea</taxon>
        <taxon>Elapidae</taxon>
        <taxon>Elapinae</taxon>
        <taxon>Ophiophagus</taxon>
    </lineage>
</organism>
<reference evidence="1 2" key="1">
    <citation type="journal article" date="2013" name="Proc. Natl. Acad. Sci. U.S.A.">
        <title>The king cobra genome reveals dynamic gene evolution and adaptation in the snake venom system.</title>
        <authorList>
            <person name="Vonk F.J."/>
            <person name="Casewell N.R."/>
            <person name="Henkel C.V."/>
            <person name="Heimberg A.M."/>
            <person name="Jansen H.J."/>
            <person name="McCleary R.J."/>
            <person name="Kerkkamp H.M."/>
            <person name="Vos R.A."/>
            <person name="Guerreiro I."/>
            <person name="Calvete J.J."/>
            <person name="Wuster W."/>
            <person name="Woods A.E."/>
            <person name="Logan J.M."/>
            <person name="Harrison R.A."/>
            <person name="Castoe T.A."/>
            <person name="de Koning A.P."/>
            <person name="Pollock D.D."/>
            <person name="Yandell M."/>
            <person name="Calderon D."/>
            <person name="Renjifo C."/>
            <person name="Currier R.B."/>
            <person name="Salgado D."/>
            <person name="Pla D."/>
            <person name="Sanz L."/>
            <person name="Hyder A.S."/>
            <person name="Ribeiro J.M."/>
            <person name="Arntzen J.W."/>
            <person name="van den Thillart G.E."/>
            <person name="Boetzer M."/>
            <person name="Pirovano W."/>
            <person name="Dirks R.P."/>
            <person name="Spaink H.P."/>
            <person name="Duboule D."/>
            <person name="McGlinn E."/>
            <person name="Kini R.M."/>
            <person name="Richardson M.K."/>
        </authorList>
    </citation>
    <scope>NUCLEOTIDE SEQUENCE</scope>
    <source>
        <tissue evidence="1">Blood</tissue>
    </source>
</reference>
<dbReference type="Proteomes" id="UP000018936">
    <property type="component" value="Unassembled WGS sequence"/>
</dbReference>
<evidence type="ECO:0000313" key="2">
    <source>
        <dbReference type="Proteomes" id="UP000018936"/>
    </source>
</evidence>
<dbReference type="AlphaFoldDB" id="V8NPD1"/>
<evidence type="ECO:0000313" key="1">
    <source>
        <dbReference type="EMBL" id="ETE64139.1"/>
    </source>
</evidence>
<dbReference type="EMBL" id="AZIM01002376">
    <property type="protein sequence ID" value="ETE64139.1"/>
    <property type="molecule type" value="Genomic_DNA"/>
</dbReference>
<sequence>MNQPTGTPKTTHPTLLPCSHYYTGSLLPLSSDALYFSPRPGFPAAAYGPVAAAAVAAARGSGRGGPGGSRARKKALLCGYSFPSLTLMCLPLGKGPLNKTTCYKQRPGHERF</sequence>
<comment type="caution">
    <text evidence="1">The sequence shown here is derived from an EMBL/GenBank/DDBJ whole genome shotgun (WGS) entry which is preliminary data.</text>
</comment>
<name>V8NPD1_OPHHA</name>
<proteinExistence type="predicted"/>
<accession>V8NPD1</accession>
<gene>
    <name evidence="1" type="primary">MSI2</name>
    <name evidence="1" type="ORF">L345_10093</name>
</gene>